<keyword evidence="1" id="KW-0675">Receptor</keyword>
<dbReference type="GO" id="GO:0005829">
    <property type="term" value="C:cytosol"/>
    <property type="evidence" value="ECO:0007669"/>
    <property type="project" value="TreeGrafter"/>
</dbReference>
<sequence length="657" mass="77467">MVNLKQRLEGEISNQLINEISNYQKQWFKQEYYKDFFEASNQSEKKIMKEVFEAQFGNYQIFVDRFLSELKVKNDINYIEKMGAANFEYNKNQTQEFLNKNESYFKEDFQILPSLYKESVMEDWVSSLINFAFTDIFKKIENEFKMKIKQYFDNYYREIENYTQKAKKLAYDYLDKKVYFLKTLPEYNDYIFHLNGKENILLSRKIRELIVGFFNHWTKIISQIKPNEKIVNNIKVIEKNISQNHFIDDSTIDLTLTQIVDLFEPNKLAVEKELEKISLEEGKKDNFDSIIEILESDIYDEFLSEIFIYINEGANKLAREIKADINGFVSFIDTTQPVRDIYGPSWGMDFTKVSAKEIELMIKLSEEIKNNLVLQRLFEILGKLSGAKQEFDKSRLQKSFEKKQKIEEQNYPEEILGMKLSSDIDRIFASELAYLKSPALKKLFMVKYLEQKFQTFDYKNTETMDENELSRIKKQRSLSQEQKRGPIILIIDISGSMHGTPELISKATAIIMSALANRNRRSIYLITFSTDINWLDLTAMHSDVKLLYDFLSKNFSDGGTDFSTPLQKAIEIMQTDEYRNADVLMISDFLGEEIPESIFQEIKKFQVERKNRFHALVLSKSPNMGILKNFSAVWNLDPEDLNNYKKTLRKMSQIAEF</sequence>
<dbReference type="EMBL" id="CP031376">
    <property type="protein sequence ID" value="AXK51469.1"/>
    <property type="molecule type" value="Genomic_DNA"/>
</dbReference>
<evidence type="ECO:0000313" key="2">
    <source>
        <dbReference type="Proteomes" id="UP000254792"/>
    </source>
</evidence>
<dbReference type="Proteomes" id="UP000254792">
    <property type="component" value="Chromosome"/>
</dbReference>
<proteinExistence type="predicted"/>
<dbReference type="Pfam" id="PF05762">
    <property type="entry name" value="VWA_CoxE"/>
    <property type="match status" value="1"/>
</dbReference>
<evidence type="ECO:0000313" key="1">
    <source>
        <dbReference type="EMBL" id="AXK51469.1"/>
    </source>
</evidence>
<dbReference type="OrthoDB" id="387240at2"/>
<reference evidence="1 2" key="1">
    <citation type="submission" date="2018-07" db="EMBL/GenBank/DDBJ databases">
        <title>Complete genome sequence of Spiroplasma alleghenense PLHS-1 (ATCC 51752).</title>
        <authorList>
            <person name="Chou L."/>
            <person name="Lee T.-Y."/>
            <person name="Tsai Y.-M."/>
            <person name="Kuo C.-H."/>
        </authorList>
    </citation>
    <scope>NUCLEOTIDE SEQUENCE [LARGE SCALE GENOMIC DNA]</scope>
    <source>
        <strain evidence="1 2">PLHS-1</strain>
    </source>
</reference>
<dbReference type="PANTHER" id="PTHR36846">
    <property type="entry name" value="PROTEIN VIAA"/>
    <property type="match status" value="1"/>
</dbReference>
<dbReference type="Gene3D" id="3.40.50.410">
    <property type="entry name" value="von Willebrand factor, type A domain"/>
    <property type="match status" value="1"/>
</dbReference>
<dbReference type="RefSeq" id="WP_115558365.1">
    <property type="nucleotide sequence ID" value="NZ_CP031376.1"/>
</dbReference>
<organism evidence="1 2">
    <name type="scientific">Spiroplasma alleghenense</name>
    <dbReference type="NCBI Taxonomy" id="216931"/>
    <lineage>
        <taxon>Bacteria</taxon>
        <taxon>Bacillati</taxon>
        <taxon>Mycoplasmatota</taxon>
        <taxon>Mollicutes</taxon>
        <taxon>Entomoplasmatales</taxon>
        <taxon>Spiroplasmataceae</taxon>
        <taxon>Spiroplasma</taxon>
    </lineage>
</organism>
<accession>A0A345Z4E0</accession>
<protein>
    <submittedName>
        <fullName evidence="1">Two-component regulator system yiem receptor component protein</fullName>
    </submittedName>
</protein>
<dbReference type="InterPro" id="IPR008912">
    <property type="entry name" value="Uncharacterised_CoxE"/>
</dbReference>
<keyword evidence="2" id="KW-1185">Reference proteome</keyword>
<dbReference type="PANTHER" id="PTHR36846:SF1">
    <property type="entry name" value="PROTEIN VIAA"/>
    <property type="match status" value="1"/>
</dbReference>
<dbReference type="KEGG" id="salx:SALLE_v1c07990"/>
<dbReference type="AlphaFoldDB" id="A0A345Z4E0"/>
<dbReference type="InterPro" id="IPR036465">
    <property type="entry name" value="vWFA_dom_sf"/>
</dbReference>
<name>A0A345Z4E0_9MOLU</name>
<gene>
    <name evidence="1" type="ORF">SALLE_v1c07990</name>
</gene>
<dbReference type="SUPFAM" id="SSF53300">
    <property type="entry name" value="vWA-like"/>
    <property type="match status" value="1"/>
</dbReference>